<dbReference type="InterPro" id="IPR036388">
    <property type="entry name" value="WH-like_DNA-bd_sf"/>
</dbReference>
<name>A0ABV2GD00_9BACL</name>
<dbReference type="SUPFAM" id="SSF46785">
    <property type="entry name" value="Winged helix' DNA-binding domain"/>
    <property type="match status" value="1"/>
</dbReference>
<organism evidence="5 6">
    <name type="scientific">Bhargavaea ullalensis</name>
    <dbReference type="NCBI Taxonomy" id="1265685"/>
    <lineage>
        <taxon>Bacteria</taxon>
        <taxon>Bacillati</taxon>
        <taxon>Bacillota</taxon>
        <taxon>Bacilli</taxon>
        <taxon>Bacillales</taxon>
        <taxon>Caryophanaceae</taxon>
        <taxon>Bhargavaea</taxon>
    </lineage>
</organism>
<protein>
    <submittedName>
        <fullName evidence="5">DNA-binding FadR family transcriptional regulator</fullName>
    </submittedName>
</protein>
<dbReference type="PRINTS" id="PR00035">
    <property type="entry name" value="HTHGNTR"/>
</dbReference>
<dbReference type="PANTHER" id="PTHR43537">
    <property type="entry name" value="TRANSCRIPTIONAL REGULATOR, GNTR FAMILY"/>
    <property type="match status" value="1"/>
</dbReference>
<evidence type="ECO:0000313" key="6">
    <source>
        <dbReference type="Proteomes" id="UP001549099"/>
    </source>
</evidence>
<dbReference type="Pfam" id="PF07729">
    <property type="entry name" value="FCD"/>
    <property type="match status" value="1"/>
</dbReference>
<dbReference type="SMART" id="SM00345">
    <property type="entry name" value="HTH_GNTR"/>
    <property type="match status" value="1"/>
</dbReference>
<dbReference type="InterPro" id="IPR036390">
    <property type="entry name" value="WH_DNA-bd_sf"/>
</dbReference>
<evidence type="ECO:0000256" key="1">
    <source>
        <dbReference type="ARBA" id="ARBA00023015"/>
    </source>
</evidence>
<reference evidence="5 6" key="1">
    <citation type="submission" date="2024-06" db="EMBL/GenBank/DDBJ databases">
        <title>Genomic Encyclopedia of Type Strains, Phase IV (KMG-IV): sequencing the most valuable type-strain genomes for metagenomic binning, comparative biology and taxonomic classification.</title>
        <authorList>
            <person name="Goeker M."/>
        </authorList>
    </citation>
    <scope>NUCLEOTIDE SEQUENCE [LARGE SCALE GENOMIC DNA]</scope>
    <source>
        <strain evidence="5 6">DSM 26128</strain>
    </source>
</reference>
<feature type="domain" description="HTH gntR-type" evidence="4">
    <location>
        <begin position="10"/>
        <end position="78"/>
    </location>
</feature>
<keyword evidence="3" id="KW-0804">Transcription</keyword>
<dbReference type="Pfam" id="PF00392">
    <property type="entry name" value="GntR"/>
    <property type="match status" value="1"/>
</dbReference>
<comment type="caution">
    <text evidence="5">The sequence shown here is derived from an EMBL/GenBank/DDBJ whole genome shotgun (WGS) entry which is preliminary data.</text>
</comment>
<sequence length="228" mass="24967">MSAISKASRASLVDQVVGQMEALIDGGEWPVGERIPTEMELVGEFEVSRNTIREATRALVHAGLLQSRQGSGTYVCSSSVLEAAIRKRVDRADVLDTLEVRHALEREAARLAAVRRNASDLEEMQSALIACKEMLSAGDPQGYMSADLALHRAIVRASHNPVLIDLYGHLIDPLESSIRNILDATADQSGHRDVHDALVEAIVRQDPDGAMDAVNAYIHRFKDTLLHR</sequence>
<dbReference type="PANTHER" id="PTHR43537:SF47">
    <property type="entry name" value="REGULATORY PROTEIN GNTR HTH"/>
    <property type="match status" value="1"/>
</dbReference>
<evidence type="ECO:0000256" key="3">
    <source>
        <dbReference type="ARBA" id="ARBA00023163"/>
    </source>
</evidence>
<proteinExistence type="predicted"/>
<keyword evidence="6" id="KW-1185">Reference proteome</keyword>
<dbReference type="EMBL" id="JBEPLW010000016">
    <property type="protein sequence ID" value="MET3576153.1"/>
    <property type="molecule type" value="Genomic_DNA"/>
</dbReference>
<keyword evidence="1" id="KW-0805">Transcription regulation</keyword>
<accession>A0ABV2GD00</accession>
<dbReference type="CDD" id="cd07377">
    <property type="entry name" value="WHTH_GntR"/>
    <property type="match status" value="1"/>
</dbReference>
<evidence type="ECO:0000313" key="5">
    <source>
        <dbReference type="EMBL" id="MET3576153.1"/>
    </source>
</evidence>
<dbReference type="Gene3D" id="1.20.120.530">
    <property type="entry name" value="GntR ligand-binding domain-like"/>
    <property type="match status" value="1"/>
</dbReference>
<dbReference type="GO" id="GO:0003677">
    <property type="term" value="F:DNA binding"/>
    <property type="evidence" value="ECO:0007669"/>
    <property type="project" value="UniProtKB-KW"/>
</dbReference>
<gene>
    <name evidence="5" type="ORF">ABID49_002068</name>
</gene>
<dbReference type="SMART" id="SM00895">
    <property type="entry name" value="FCD"/>
    <property type="match status" value="1"/>
</dbReference>
<dbReference type="Gene3D" id="1.10.10.10">
    <property type="entry name" value="Winged helix-like DNA-binding domain superfamily/Winged helix DNA-binding domain"/>
    <property type="match status" value="1"/>
</dbReference>
<evidence type="ECO:0000259" key="4">
    <source>
        <dbReference type="PROSITE" id="PS50949"/>
    </source>
</evidence>
<evidence type="ECO:0000256" key="2">
    <source>
        <dbReference type="ARBA" id="ARBA00023125"/>
    </source>
</evidence>
<dbReference type="InterPro" id="IPR008920">
    <property type="entry name" value="TF_FadR/GntR_C"/>
</dbReference>
<dbReference type="PROSITE" id="PS50949">
    <property type="entry name" value="HTH_GNTR"/>
    <property type="match status" value="1"/>
</dbReference>
<keyword evidence="2 5" id="KW-0238">DNA-binding</keyword>
<dbReference type="Proteomes" id="UP001549099">
    <property type="component" value="Unassembled WGS sequence"/>
</dbReference>
<dbReference type="InterPro" id="IPR000524">
    <property type="entry name" value="Tscrpt_reg_HTH_GntR"/>
</dbReference>
<dbReference type="InterPro" id="IPR011711">
    <property type="entry name" value="GntR_C"/>
</dbReference>
<dbReference type="RefSeq" id="WP_354197942.1">
    <property type="nucleotide sequence ID" value="NZ_JBEPLW010000016.1"/>
</dbReference>
<dbReference type="SUPFAM" id="SSF48008">
    <property type="entry name" value="GntR ligand-binding domain-like"/>
    <property type="match status" value="1"/>
</dbReference>